<gene>
    <name evidence="1" type="ORF">HMPREF2130_03010</name>
</gene>
<dbReference type="eggNOG" id="COG3597">
    <property type="taxonomic scope" value="Bacteria"/>
</dbReference>
<dbReference type="Proteomes" id="UP000029629">
    <property type="component" value="Unassembled WGS sequence"/>
</dbReference>
<protein>
    <recommendedName>
        <fullName evidence="3">GTPase</fullName>
    </recommendedName>
</protein>
<evidence type="ECO:0000313" key="2">
    <source>
        <dbReference type="Proteomes" id="UP000029629"/>
    </source>
</evidence>
<dbReference type="AlphaFoldDB" id="A0A096ALC4"/>
<dbReference type="EMBL" id="JRNI01000013">
    <property type="protein sequence ID" value="KGF31482.1"/>
    <property type="molecule type" value="Genomic_DNA"/>
</dbReference>
<name>A0A096ALC4_9BURK</name>
<keyword evidence="2" id="KW-1185">Reference proteome</keyword>
<sequence>MSKFTKLVQSTVARSRQSTPLDKEKLSIEELQLLRIRDECYEMVNTSSFFSGAVAAVPIPGMDIATDVSILMKLLPKINKKFGLSAEQVEALDPQLKQITLIAITKIGTSLIGKYITREAVVKSVTTAGAKIAATSTAKTGFKFVPFLGPVLSGGISYAAMRIVGRAHVNDCYQVALEVLQQKQKLANLDTTK</sequence>
<organism evidence="1 2">
    <name type="scientific">Oligella urethralis DNF00040</name>
    <dbReference type="NCBI Taxonomy" id="1401065"/>
    <lineage>
        <taxon>Bacteria</taxon>
        <taxon>Pseudomonadati</taxon>
        <taxon>Pseudomonadota</taxon>
        <taxon>Betaproteobacteria</taxon>
        <taxon>Burkholderiales</taxon>
        <taxon>Alcaligenaceae</taxon>
        <taxon>Oligella</taxon>
    </lineage>
</organism>
<dbReference type="RefSeq" id="WP_018025899.1">
    <property type="nucleotide sequence ID" value="NZ_JRNI01000013.1"/>
</dbReference>
<comment type="caution">
    <text evidence="1">The sequence shown here is derived from an EMBL/GenBank/DDBJ whole genome shotgun (WGS) entry which is preliminary data.</text>
</comment>
<dbReference type="GeneID" id="93427293"/>
<reference evidence="1 2" key="1">
    <citation type="submission" date="2014-07" db="EMBL/GenBank/DDBJ databases">
        <authorList>
            <person name="McCorrison J."/>
            <person name="Sanka R."/>
            <person name="Torralba M."/>
            <person name="Gillis M."/>
            <person name="Haft D.H."/>
            <person name="Methe B."/>
            <person name="Sutton G."/>
            <person name="Nelson K.E."/>
        </authorList>
    </citation>
    <scope>NUCLEOTIDE SEQUENCE [LARGE SCALE GENOMIC DNA]</scope>
    <source>
        <strain evidence="1 2">DNF00040</strain>
    </source>
</reference>
<proteinExistence type="predicted"/>
<evidence type="ECO:0008006" key="3">
    <source>
        <dbReference type="Google" id="ProtNLM"/>
    </source>
</evidence>
<evidence type="ECO:0000313" key="1">
    <source>
        <dbReference type="EMBL" id="KGF31482.1"/>
    </source>
</evidence>
<accession>A0A096ALC4</accession>